<evidence type="ECO:0000259" key="2">
    <source>
        <dbReference type="Pfam" id="PF01558"/>
    </source>
</evidence>
<dbReference type="AlphaFoldDB" id="A0A2X0V2K3"/>
<organism evidence="3 4">
    <name type="scientific">Anaerobiospirillum thomasii</name>
    <dbReference type="NCBI Taxonomy" id="179995"/>
    <lineage>
        <taxon>Bacteria</taxon>
        <taxon>Pseudomonadati</taxon>
        <taxon>Pseudomonadota</taxon>
        <taxon>Gammaproteobacteria</taxon>
        <taxon>Aeromonadales</taxon>
        <taxon>Succinivibrionaceae</taxon>
        <taxon>Anaerobiospirillum</taxon>
    </lineage>
</organism>
<dbReference type="PANTHER" id="PTHR43366:SF1">
    <property type="entry name" value="PYRUVATE SYNTHASE SUBUNIT PORC"/>
    <property type="match status" value="1"/>
</dbReference>
<sequence length="206" mass="22039">MTVRIALANFKEPILLQIRLHGRGGQGVVTAAEMLSLAAFYEEHHAQAFPSFGSERTGAPVVAYARIDDKEIRTHEPILEPNAVVVQDRTLLSVMDVFSGLHPEGYAIINSADPAEEIVPELVKKLPAGHVITVPATDFAMQKIGRPLPGAPMLAALAAATGVFKLESVQKAFQARYPGKVGDANAETAALAYNYIIENKNGGQNA</sequence>
<dbReference type="InterPro" id="IPR002869">
    <property type="entry name" value="Pyrv_flavodox_OxRed_cen"/>
</dbReference>
<keyword evidence="4" id="KW-1185">Reference proteome</keyword>
<dbReference type="Gene3D" id="3.40.920.10">
    <property type="entry name" value="Pyruvate-ferredoxin oxidoreductase, PFOR, domain III"/>
    <property type="match status" value="1"/>
</dbReference>
<evidence type="ECO:0000313" key="3">
    <source>
        <dbReference type="EMBL" id="SPT70603.1"/>
    </source>
</evidence>
<reference evidence="3 4" key="1">
    <citation type="submission" date="2018-06" db="EMBL/GenBank/DDBJ databases">
        <authorList>
            <consortium name="Pathogen Informatics"/>
            <person name="Doyle S."/>
        </authorList>
    </citation>
    <scope>NUCLEOTIDE SEQUENCE [LARGE SCALE GENOMIC DNA]</scope>
    <source>
        <strain evidence="3 4">NCTC13093</strain>
    </source>
</reference>
<dbReference type="InterPro" id="IPR019752">
    <property type="entry name" value="Pyrv/ketoisovalerate_OxRed_cat"/>
</dbReference>
<protein>
    <submittedName>
        <fullName evidence="3">Pyruvate synthase subunit porC</fullName>
        <ecNumber evidence="3">1.2.7.1</ecNumber>
    </submittedName>
</protein>
<dbReference type="EC" id="1.2.7.1" evidence="3"/>
<accession>A0A2X0V2K3</accession>
<dbReference type="SUPFAM" id="SSF53323">
    <property type="entry name" value="Pyruvate-ferredoxin oxidoreductase, PFOR, domain III"/>
    <property type="match status" value="1"/>
</dbReference>
<evidence type="ECO:0000313" key="4">
    <source>
        <dbReference type="Proteomes" id="UP000250086"/>
    </source>
</evidence>
<dbReference type="EMBL" id="UAPV01000001">
    <property type="protein sequence ID" value="SPT70603.1"/>
    <property type="molecule type" value="Genomic_DNA"/>
</dbReference>
<keyword evidence="3" id="KW-0670">Pyruvate</keyword>
<proteinExistence type="predicted"/>
<keyword evidence="1 3" id="KW-0560">Oxidoreductase</keyword>
<dbReference type="NCBIfam" id="TIGR02175">
    <property type="entry name" value="PorC_KorC"/>
    <property type="match status" value="1"/>
</dbReference>
<feature type="domain" description="Pyruvate/ketoisovalerate oxidoreductase catalytic" evidence="2">
    <location>
        <begin position="24"/>
        <end position="193"/>
    </location>
</feature>
<dbReference type="PANTHER" id="PTHR43366">
    <property type="entry name" value="PYRUVATE SYNTHASE SUBUNIT PORC"/>
    <property type="match status" value="1"/>
</dbReference>
<name>A0A2X0V2K3_9GAMM</name>
<evidence type="ECO:0000256" key="1">
    <source>
        <dbReference type="ARBA" id="ARBA00023002"/>
    </source>
</evidence>
<dbReference type="GO" id="GO:0019164">
    <property type="term" value="F:pyruvate synthase activity"/>
    <property type="evidence" value="ECO:0007669"/>
    <property type="project" value="UniProtKB-EC"/>
</dbReference>
<gene>
    <name evidence="3" type="primary">porC</name>
    <name evidence="3" type="ORF">NCTC13093_02020</name>
</gene>
<dbReference type="Proteomes" id="UP000250086">
    <property type="component" value="Unassembled WGS sequence"/>
</dbReference>
<dbReference type="InterPro" id="IPR011894">
    <property type="entry name" value="PorC_KorC"/>
</dbReference>
<dbReference type="Pfam" id="PF01558">
    <property type="entry name" value="POR"/>
    <property type="match status" value="1"/>
</dbReference>
<dbReference type="InterPro" id="IPR051626">
    <property type="entry name" value="Oxidoreductase_gamma_subunit"/>
</dbReference>